<accession>M0N4B1</accession>
<reference evidence="2 3" key="1">
    <citation type="journal article" date="2014" name="PLoS Genet.">
        <title>Phylogenetically driven sequencing of extremely halophilic archaea reveals strategies for static and dynamic osmo-response.</title>
        <authorList>
            <person name="Becker E.A."/>
            <person name="Seitzer P.M."/>
            <person name="Tritt A."/>
            <person name="Larsen D."/>
            <person name="Krusor M."/>
            <person name="Yao A.I."/>
            <person name="Wu D."/>
            <person name="Madern D."/>
            <person name="Eisen J.A."/>
            <person name="Darling A.E."/>
            <person name="Facciotti M.T."/>
        </authorList>
    </citation>
    <scope>NUCLEOTIDE SEQUENCE [LARGE SCALE GENOMIC DNA]</scope>
    <source>
        <strain evidence="2 3">JCM 13552</strain>
    </source>
</reference>
<protein>
    <recommendedName>
        <fullName evidence="4">Aromatic amino acid cluster protein</fullName>
    </recommendedName>
</protein>
<dbReference type="PATRIC" id="fig|1227457.3.peg.2804"/>
<gene>
    <name evidence="2" type="ORF">C451_14585</name>
</gene>
<name>M0N4B1_9EURY</name>
<organism evidence="2 3">
    <name type="scientific">Halococcus thailandensis JCM 13552</name>
    <dbReference type="NCBI Taxonomy" id="1227457"/>
    <lineage>
        <taxon>Archaea</taxon>
        <taxon>Methanobacteriati</taxon>
        <taxon>Methanobacteriota</taxon>
        <taxon>Stenosarchaea group</taxon>
        <taxon>Halobacteria</taxon>
        <taxon>Halobacteriales</taxon>
        <taxon>Halococcaceae</taxon>
        <taxon>Halococcus</taxon>
    </lineage>
</organism>
<keyword evidence="3" id="KW-1185">Reference proteome</keyword>
<sequence>MTLLDTIKSLLGLDDGRSEDRRERSRTTPTTDSEDAVKGTDTDEPAAAGGDAAGSTESIVDEDAEGGAETGEVTGSASSESGDDLAVEGDADADESAAAGGDAAASTGSMTEESSSEGAAEPGEAVGPTDDEELEDEVSDEADESEVDAGDESEDDESEAVDVGDGDGTADEAAAAGSDASGSTGSITEETNESISATEDAEAAGPTDADPDVDTADHDVDALKGIGPSYAERLGEAGIESVADLADADPETISDEVDVAESRVERWSERAKARRQ</sequence>
<dbReference type="eggNOG" id="arCOG06233">
    <property type="taxonomic scope" value="Archaea"/>
</dbReference>
<feature type="compositionally biased region" description="Acidic residues" evidence="1">
    <location>
        <begin position="81"/>
        <end position="95"/>
    </location>
</feature>
<dbReference type="Proteomes" id="UP000011680">
    <property type="component" value="Unassembled WGS sequence"/>
</dbReference>
<comment type="caution">
    <text evidence="2">The sequence shown here is derived from an EMBL/GenBank/DDBJ whole genome shotgun (WGS) entry which is preliminary data.</text>
</comment>
<dbReference type="SUPFAM" id="SSF47794">
    <property type="entry name" value="Rad51 N-terminal domain-like"/>
    <property type="match status" value="1"/>
</dbReference>
<evidence type="ECO:0000256" key="1">
    <source>
        <dbReference type="SAM" id="MobiDB-lite"/>
    </source>
</evidence>
<evidence type="ECO:0000313" key="3">
    <source>
        <dbReference type="Proteomes" id="UP000011680"/>
    </source>
</evidence>
<dbReference type="OrthoDB" id="202878at2157"/>
<dbReference type="Pfam" id="PF14520">
    <property type="entry name" value="HHH_5"/>
    <property type="match status" value="1"/>
</dbReference>
<feature type="region of interest" description="Disordered" evidence="1">
    <location>
        <begin position="1"/>
        <end position="224"/>
    </location>
</feature>
<feature type="compositionally biased region" description="Basic and acidic residues" evidence="1">
    <location>
        <begin position="14"/>
        <end position="26"/>
    </location>
</feature>
<evidence type="ECO:0008006" key="4">
    <source>
        <dbReference type="Google" id="ProtNLM"/>
    </source>
</evidence>
<feature type="compositionally biased region" description="Polar residues" evidence="1">
    <location>
        <begin position="187"/>
        <end position="197"/>
    </location>
</feature>
<dbReference type="STRING" id="1227457.C451_14585"/>
<feature type="compositionally biased region" description="Low complexity" evidence="1">
    <location>
        <begin position="171"/>
        <end position="186"/>
    </location>
</feature>
<proteinExistence type="predicted"/>
<dbReference type="Gene3D" id="1.10.150.20">
    <property type="entry name" value="5' to 3' exonuclease, C-terminal subdomain"/>
    <property type="match status" value="1"/>
</dbReference>
<evidence type="ECO:0000313" key="2">
    <source>
        <dbReference type="EMBL" id="EMA51500.1"/>
    </source>
</evidence>
<dbReference type="InterPro" id="IPR010995">
    <property type="entry name" value="DNA_repair_Rad51/TF_NusA_a-hlx"/>
</dbReference>
<dbReference type="GO" id="GO:0000166">
    <property type="term" value="F:nucleotide binding"/>
    <property type="evidence" value="ECO:0007669"/>
    <property type="project" value="InterPro"/>
</dbReference>
<feature type="compositionally biased region" description="Low complexity" evidence="1">
    <location>
        <begin position="45"/>
        <end position="58"/>
    </location>
</feature>
<feature type="compositionally biased region" description="Low complexity" evidence="1">
    <location>
        <begin position="96"/>
        <end position="125"/>
    </location>
</feature>
<dbReference type="AlphaFoldDB" id="M0N4B1"/>
<feature type="compositionally biased region" description="Acidic residues" evidence="1">
    <location>
        <begin position="129"/>
        <end position="170"/>
    </location>
</feature>
<dbReference type="RefSeq" id="WP_007741612.1">
    <property type="nucleotide sequence ID" value="NZ_AOMF01000165.1"/>
</dbReference>
<dbReference type="EMBL" id="AOMF01000165">
    <property type="protein sequence ID" value="EMA51500.1"/>
    <property type="molecule type" value="Genomic_DNA"/>
</dbReference>